<proteinExistence type="predicted"/>
<dbReference type="InterPro" id="IPR029062">
    <property type="entry name" value="Class_I_gatase-like"/>
</dbReference>
<evidence type="ECO:0008006" key="3">
    <source>
        <dbReference type="Google" id="ProtNLM"/>
    </source>
</evidence>
<organism evidence="1 2">
    <name type="scientific">Peltaster fructicola</name>
    <dbReference type="NCBI Taxonomy" id="286661"/>
    <lineage>
        <taxon>Eukaryota</taxon>
        <taxon>Fungi</taxon>
        <taxon>Dikarya</taxon>
        <taxon>Ascomycota</taxon>
        <taxon>Pezizomycotina</taxon>
        <taxon>Dothideomycetes</taxon>
        <taxon>Dothideomycetes incertae sedis</taxon>
        <taxon>Peltaster</taxon>
    </lineage>
</organism>
<dbReference type="PANTHER" id="PTHR43068">
    <property type="entry name" value="SLR1854 PROTEIN"/>
    <property type="match status" value="1"/>
</dbReference>
<dbReference type="SUPFAM" id="SSF52317">
    <property type="entry name" value="Class I glutamine amidotransferase-like"/>
    <property type="match status" value="1"/>
</dbReference>
<dbReference type="PANTHER" id="PTHR43068:SF1">
    <property type="entry name" value="SLR1854 PROTEIN"/>
    <property type="match status" value="1"/>
</dbReference>
<reference evidence="1 2" key="1">
    <citation type="journal article" date="2016" name="Sci. Rep.">
        <title>Peltaster fructicola genome reveals evolution from an invasive phytopathogen to an ectophytic parasite.</title>
        <authorList>
            <person name="Xu C."/>
            <person name="Chen H."/>
            <person name="Gleason M.L."/>
            <person name="Xu J.R."/>
            <person name="Liu H."/>
            <person name="Zhang R."/>
            <person name="Sun G."/>
        </authorList>
    </citation>
    <scope>NUCLEOTIDE SEQUENCE [LARGE SCALE GENOMIC DNA]</scope>
    <source>
        <strain evidence="1 2">LNHT1506</strain>
    </source>
</reference>
<dbReference type="OrthoDB" id="543156at2759"/>
<dbReference type="InterPro" id="IPR032633">
    <property type="entry name" value="ThiJ-like"/>
</dbReference>
<sequence>MASKTMRIAFLMADYGHDPTETAIPYAAFAMAGFAIDFVTEKGSSPICDRKMLEGWTQKLLGAEAATVTAYNAMIKSQSWQSASSWSDIAFDLKAYDLVFLPGGHDQGVRQILDSRRAQSLLTEYFPLTKKPSGMVCAAICHGVQALAHSKGADDVWCWF</sequence>
<dbReference type="Proteomes" id="UP000503462">
    <property type="component" value="Chromosome 5"/>
</dbReference>
<accession>A0A6H0Y531</accession>
<dbReference type="Gene3D" id="3.40.50.880">
    <property type="match status" value="1"/>
</dbReference>
<dbReference type="EMBL" id="CP051143">
    <property type="protein sequence ID" value="QIX02124.1"/>
    <property type="molecule type" value="Genomic_DNA"/>
</dbReference>
<evidence type="ECO:0000313" key="1">
    <source>
        <dbReference type="EMBL" id="QIX02124.1"/>
    </source>
</evidence>
<keyword evidence="2" id="KW-1185">Reference proteome</keyword>
<dbReference type="Pfam" id="PF17124">
    <property type="entry name" value="ThiJ_like"/>
    <property type="match status" value="1"/>
</dbReference>
<name>A0A6H0Y531_9PEZI</name>
<dbReference type="AlphaFoldDB" id="A0A6H0Y531"/>
<gene>
    <name evidence="1" type="ORF">AMS68_007641</name>
</gene>
<protein>
    <recommendedName>
        <fullName evidence="3">DJ-1/PfpI domain-containing protein</fullName>
    </recommendedName>
</protein>
<evidence type="ECO:0000313" key="2">
    <source>
        <dbReference type="Proteomes" id="UP000503462"/>
    </source>
</evidence>